<evidence type="ECO:0000313" key="7">
    <source>
        <dbReference type="RefSeq" id="XP_032341959.1"/>
    </source>
</evidence>
<evidence type="ECO:0000256" key="3">
    <source>
        <dbReference type="SAM" id="MobiDB-lite"/>
    </source>
</evidence>
<dbReference type="SMART" id="SM00256">
    <property type="entry name" value="FBOX"/>
    <property type="match status" value="1"/>
</dbReference>
<name>A0A8B8TI94_CAMFR</name>
<protein>
    <submittedName>
        <fullName evidence="7">F-box only protein 27</fullName>
    </submittedName>
</protein>
<dbReference type="Gene3D" id="2.60.120.260">
    <property type="entry name" value="Galactose-binding domain-like"/>
    <property type="match status" value="1"/>
</dbReference>
<organism evidence="6 7">
    <name type="scientific">Camelus ferus</name>
    <name type="common">Wild bactrian camel</name>
    <name type="synonym">Camelus bactrianus ferus</name>
    <dbReference type="NCBI Taxonomy" id="419612"/>
    <lineage>
        <taxon>Eukaryota</taxon>
        <taxon>Metazoa</taxon>
        <taxon>Chordata</taxon>
        <taxon>Craniata</taxon>
        <taxon>Vertebrata</taxon>
        <taxon>Euteleostomi</taxon>
        <taxon>Mammalia</taxon>
        <taxon>Eutheria</taxon>
        <taxon>Laurasiatheria</taxon>
        <taxon>Artiodactyla</taxon>
        <taxon>Tylopoda</taxon>
        <taxon>Camelidae</taxon>
        <taxon>Camelus</taxon>
    </lineage>
</organism>
<dbReference type="PROSITE" id="PS51114">
    <property type="entry name" value="FBA"/>
    <property type="match status" value="1"/>
</dbReference>
<evidence type="ECO:0000256" key="1">
    <source>
        <dbReference type="ARBA" id="ARBA00004906"/>
    </source>
</evidence>
<accession>A0A8B8TI94</accession>
<dbReference type="GO" id="GO:0036503">
    <property type="term" value="P:ERAD pathway"/>
    <property type="evidence" value="ECO:0007669"/>
    <property type="project" value="TreeGrafter"/>
</dbReference>
<reference evidence="7" key="1">
    <citation type="submission" date="2025-08" db="UniProtKB">
        <authorList>
            <consortium name="RefSeq"/>
        </authorList>
    </citation>
    <scope>IDENTIFICATION</scope>
    <source>
        <tissue evidence="7">Ear skin</tissue>
    </source>
</reference>
<dbReference type="Gene3D" id="1.20.1280.50">
    <property type="match status" value="1"/>
</dbReference>
<dbReference type="RefSeq" id="XP_032341959.1">
    <property type="nucleotide sequence ID" value="XM_032486068.1"/>
</dbReference>
<feature type="domain" description="F-box" evidence="4">
    <location>
        <begin position="30"/>
        <end position="77"/>
    </location>
</feature>
<gene>
    <name evidence="7" type="primary">LOC102523819</name>
</gene>
<dbReference type="FunFam" id="1.20.1280.50:FF:000002">
    <property type="entry name" value="F-box only protein 44"/>
    <property type="match status" value="1"/>
</dbReference>
<dbReference type="InterPro" id="IPR001810">
    <property type="entry name" value="F-box_dom"/>
</dbReference>
<dbReference type="Pfam" id="PF12937">
    <property type="entry name" value="F-box-like"/>
    <property type="match status" value="1"/>
</dbReference>
<dbReference type="PANTHER" id="PTHR12125:SF9">
    <property type="entry name" value="F-BOX ONLY PROTEIN 27"/>
    <property type="match status" value="1"/>
</dbReference>
<dbReference type="GO" id="GO:0005737">
    <property type="term" value="C:cytoplasm"/>
    <property type="evidence" value="ECO:0007669"/>
    <property type="project" value="TreeGrafter"/>
</dbReference>
<evidence type="ECO:0000256" key="2">
    <source>
        <dbReference type="ARBA" id="ARBA00022786"/>
    </source>
</evidence>
<keyword evidence="6" id="KW-1185">Reference proteome</keyword>
<dbReference type="InterPro" id="IPR008979">
    <property type="entry name" value="Galactose-bd-like_sf"/>
</dbReference>
<dbReference type="SUPFAM" id="SSF81383">
    <property type="entry name" value="F-box domain"/>
    <property type="match status" value="1"/>
</dbReference>
<dbReference type="Proteomes" id="UP000694856">
    <property type="component" value="Chromosome 9"/>
</dbReference>
<dbReference type="GO" id="GO:0031146">
    <property type="term" value="P:SCF-dependent proteasomal ubiquitin-dependent protein catabolic process"/>
    <property type="evidence" value="ECO:0007669"/>
    <property type="project" value="TreeGrafter"/>
</dbReference>
<dbReference type="GeneID" id="102523819"/>
<dbReference type="GO" id="GO:0006516">
    <property type="term" value="P:glycoprotein catabolic process"/>
    <property type="evidence" value="ECO:0007669"/>
    <property type="project" value="TreeGrafter"/>
</dbReference>
<sequence length="231" mass="25591">MQGAPRPGEEPIRASASRGRPAPQPEPEEALGLSQLPPELLLAVLSLLPPRTLLGRCRQVCRRWRALVDAPGLWLKILARDHRALWPVVRSCLPRADAASACLLGRFCARGPIGRNLFQNPKGTDGFQMWTMLSGGDGWAEEENYEVLPGAPSQTSFPSTCRWCHKKETLDLEAEGLWPELLDSGKVEIRVSHWWADRQGTDCMYQLTVQLLDANKAVLDHVSPVFSHSAA</sequence>
<proteinExistence type="predicted"/>
<dbReference type="InterPro" id="IPR039752">
    <property type="entry name" value="F-box_only"/>
</dbReference>
<dbReference type="KEGG" id="cfr:102523819"/>
<dbReference type="FunFam" id="2.60.120.260:FF:000012">
    <property type="entry name" value="F-box only protein 2"/>
    <property type="match status" value="1"/>
</dbReference>
<evidence type="ECO:0000259" key="4">
    <source>
        <dbReference type="PROSITE" id="PS50181"/>
    </source>
</evidence>
<dbReference type="GO" id="GO:0019005">
    <property type="term" value="C:SCF ubiquitin ligase complex"/>
    <property type="evidence" value="ECO:0007669"/>
    <property type="project" value="TreeGrafter"/>
</dbReference>
<dbReference type="Pfam" id="PF04300">
    <property type="entry name" value="FBA"/>
    <property type="match status" value="1"/>
</dbReference>
<dbReference type="InterPro" id="IPR007397">
    <property type="entry name" value="F-box-assoc_dom"/>
</dbReference>
<keyword evidence="2" id="KW-0833">Ubl conjugation pathway</keyword>
<dbReference type="SMART" id="SM01198">
    <property type="entry name" value="FBA"/>
    <property type="match status" value="1"/>
</dbReference>
<dbReference type="InterPro" id="IPR036047">
    <property type="entry name" value="F-box-like_dom_sf"/>
</dbReference>
<dbReference type="PANTHER" id="PTHR12125">
    <property type="entry name" value="F-BOX ONLY PROTEIN 6-LIKE PROTEIN"/>
    <property type="match status" value="1"/>
</dbReference>
<feature type="region of interest" description="Disordered" evidence="3">
    <location>
        <begin position="1"/>
        <end position="30"/>
    </location>
</feature>
<dbReference type="PROSITE" id="PS50181">
    <property type="entry name" value="FBOX"/>
    <property type="match status" value="1"/>
</dbReference>
<evidence type="ECO:0000259" key="5">
    <source>
        <dbReference type="PROSITE" id="PS51114"/>
    </source>
</evidence>
<dbReference type="SUPFAM" id="SSF49785">
    <property type="entry name" value="Galactose-binding domain-like"/>
    <property type="match status" value="1"/>
</dbReference>
<dbReference type="AlphaFoldDB" id="A0A8B8TI94"/>
<evidence type="ECO:0000313" key="6">
    <source>
        <dbReference type="Proteomes" id="UP000694856"/>
    </source>
</evidence>
<feature type="domain" description="FBA" evidence="5">
    <location>
        <begin position="107"/>
        <end position="231"/>
    </location>
</feature>
<comment type="pathway">
    <text evidence="1">Protein modification; protein ubiquitination.</text>
</comment>
<dbReference type="GO" id="GO:0061630">
    <property type="term" value="F:ubiquitin protein ligase activity"/>
    <property type="evidence" value="ECO:0007669"/>
    <property type="project" value="TreeGrafter"/>
</dbReference>